<sequence>MRREKSGNSLTYTKITNFEKVKLPDGTTFEKANTYEKYEEGSPSICNVYNIGDNNSYVNQNNDISYSSNSGNELKAINYK</sequence>
<protein>
    <submittedName>
        <fullName evidence="1">Uncharacterized protein</fullName>
    </submittedName>
</protein>
<accession>A0A9J6BFA6</accession>
<comment type="caution">
    <text evidence="1">The sequence shown here is derived from an EMBL/GenBank/DDBJ whole genome shotgun (WGS) entry which is preliminary data.</text>
</comment>
<proteinExistence type="predicted"/>
<dbReference type="EMBL" id="JADBJN010000004">
    <property type="protein sequence ID" value="KAG5668386.1"/>
    <property type="molecule type" value="Genomic_DNA"/>
</dbReference>
<dbReference type="Proteomes" id="UP001107558">
    <property type="component" value="Chromosome 4"/>
</dbReference>
<reference evidence="1" key="1">
    <citation type="submission" date="2021-03" db="EMBL/GenBank/DDBJ databases">
        <title>Chromosome level genome of the anhydrobiotic midge Polypedilum vanderplanki.</title>
        <authorList>
            <person name="Yoshida Y."/>
            <person name="Kikawada T."/>
            <person name="Gusev O."/>
        </authorList>
    </citation>
    <scope>NUCLEOTIDE SEQUENCE</scope>
    <source>
        <strain evidence="1">NIAS01</strain>
        <tissue evidence="1">Whole body or cell culture</tissue>
    </source>
</reference>
<evidence type="ECO:0000313" key="1">
    <source>
        <dbReference type="EMBL" id="KAG5668386.1"/>
    </source>
</evidence>
<name>A0A9J6BFA6_POLVA</name>
<keyword evidence="2" id="KW-1185">Reference proteome</keyword>
<organism evidence="1 2">
    <name type="scientific">Polypedilum vanderplanki</name>
    <name type="common">Sleeping chironomid midge</name>
    <dbReference type="NCBI Taxonomy" id="319348"/>
    <lineage>
        <taxon>Eukaryota</taxon>
        <taxon>Metazoa</taxon>
        <taxon>Ecdysozoa</taxon>
        <taxon>Arthropoda</taxon>
        <taxon>Hexapoda</taxon>
        <taxon>Insecta</taxon>
        <taxon>Pterygota</taxon>
        <taxon>Neoptera</taxon>
        <taxon>Endopterygota</taxon>
        <taxon>Diptera</taxon>
        <taxon>Nematocera</taxon>
        <taxon>Chironomoidea</taxon>
        <taxon>Chironomidae</taxon>
        <taxon>Chironominae</taxon>
        <taxon>Polypedilum</taxon>
        <taxon>Polypedilum</taxon>
    </lineage>
</organism>
<dbReference type="AlphaFoldDB" id="A0A9J6BFA6"/>
<evidence type="ECO:0000313" key="2">
    <source>
        <dbReference type="Proteomes" id="UP001107558"/>
    </source>
</evidence>
<gene>
    <name evidence="1" type="ORF">PVAND_016326</name>
</gene>